<dbReference type="RefSeq" id="WP_328956344.1">
    <property type="nucleotide sequence ID" value="NZ_CP108110.1"/>
</dbReference>
<dbReference type="EMBL" id="CP108110">
    <property type="protein sequence ID" value="WUQ85605.1"/>
    <property type="molecule type" value="Genomic_DNA"/>
</dbReference>
<dbReference type="GO" id="GO:0005524">
    <property type="term" value="F:ATP binding"/>
    <property type="evidence" value="ECO:0007669"/>
    <property type="project" value="UniProtKB-KW"/>
</dbReference>
<dbReference type="CDD" id="cd03230">
    <property type="entry name" value="ABC_DR_subfamily_A"/>
    <property type="match status" value="1"/>
</dbReference>
<keyword evidence="2" id="KW-0547">Nucleotide-binding</keyword>
<dbReference type="InterPro" id="IPR003593">
    <property type="entry name" value="AAA+_ATPase"/>
</dbReference>
<dbReference type="Gene3D" id="3.40.50.300">
    <property type="entry name" value="P-loop containing nucleotide triphosphate hydrolases"/>
    <property type="match status" value="1"/>
</dbReference>
<dbReference type="PROSITE" id="PS50893">
    <property type="entry name" value="ABC_TRANSPORTER_2"/>
    <property type="match status" value="1"/>
</dbReference>
<evidence type="ECO:0000256" key="4">
    <source>
        <dbReference type="SAM" id="MobiDB-lite"/>
    </source>
</evidence>
<evidence type="ECO:0000313" key="7">
    <source>
        <dbReference type="Proteomes" id="UP001432222"/>
    </source>
</evidence>
<evidence type="ECO:0000256" key="2">
    <source>
        <dbReference type="ARBA" id="ARBA00022741"/>
    </source>
</evidence>
<dbReference type="PANTHER" id="PTHR42939:SF1">
    <property type="entry name" value="ABC TRANSPORTER ATP-BINDING PROTEIN ALBC-RELATED"/>
    <property type="match status" value="1"/>
</dbReference>
<dbReference type="InterPro" id="IPR051782">
    <property type="entry name" value="ABC_Transporter_VariousFunc"/>
</dbReference>
<reference evidence="6" key="1">
    <citation type="submission" date="2022-10" db="EMBL/GenBank/DDBJ databases">
        <title>The complete genomes of actinobacterial strains from the NBC collection.</title>
        <authorList>
            <person name="Joergensen T.S."/>
            <person name="Alvarez Arevalo M."/>
            <person name="Sterndorff E.B."/>
            <person name="Faurdal D."/>
            <person name="Vuksanovic O."/>
            <person name="Mourched A.-S."/>
            <person name="Charusanti P."/>
            <person name="Shaw S."/>
            <person name="Blin K."/>
            <person name="Weber T."/>
        </authorList>
    </citation>
    <scope>NUCLEOTIDE SEQUENCE</scope>
    <source>
        <strain evidence="6">NBC_00222</strain>
    </source>
</reference>
<keyword evidence="7" id="KW-1185">Reference proteome</keyword>
<keyword evidence="3 6" id="KW-0067">ATP-binding</keyword>
<evidence type="ECO:0000259" key="5">
    <source>
        <dbReference type="PROSITE" id="PS50893"/>
    </source>
</evidence>
<dbReference type="SUPFAM" id="SSF52540">
    <property type="entry name" value="P-loop containing nucleoside triphosphate hydrolases"/>
    <property type="match status" value="1"/>
</dbReference>
<accession>A0ABZ1U4X0</accession>
<organism evidence="6 7">
    <name type="scientific">Kitasatospora purpeofusca</name>
    <dbReference type="NCBI Taxonomy" id="67352"/>
    <lineage>
        <taxon>Bacteria</taxon>
        <taxon>Bacillati</taxon>
        <taxon>Actinomycetota</taxon>
        <taxon>Actinomycetes</taxon>
        <taxon>Kitasatosporales</taxon>
        <taxon>Streptomycetaceae</taxon>
        <taxon>Kitasatospora</taxon>
    </lineage>
</organism>
<dbReference type="SMART" id="SM00382">
    <property type="entry name" value="AAA"/>
    <property type="match status" value="1"/>
</dbReference>
<protein>
    <submittedName>
        <fullName evidence="6">ABC transporter ATP-binding protein</fullName>
    </submittedName>
</protein>
<gene>
    <name evidence="6" type="ORF">OHA16_23140</name>
</gene>
<sequence>MTESALRTEGLGKRYGQTWALQDCSLELPAGRIAALVGPNGAGKSTLLHLAVGLLRPDTGQVRVFGRDPRDDPDARADLGFVAQDTPLYPDFTAGELITMGRRLNPRGWDDSIARDRLAGLGLPLDKRVGRLSGGQRAQVALALALAKRPRLLLLDEPVAALDPLARHEFMQALMGAVGEYGTTVLLSSHLLNDLERVCDHLVLLHTSHVQLSAPVDELLASHCRLVGPRTPDGAAVPGVAAVIRASHTERQSTLLVRTDGPVDASRWTVHEVTLEDLVLAHLGASAGPSAGPNTGPSAGLSAGPTASEVAA</sequence>
<dbReference type="Pfam" id="PF00005">
    <property type="entry name" value="ABC_tran"/>
    <property type="match status" value="1"/>
</dbReference>
<feature type="region of interest" description="Disordered" evidence="4">
    <location>
        <begin position="289"/>
        <end position="312"/>
    </location>
</feature>
<proteinExistence type="predicted"/>
<dbReference type="InterPro" id="IPR003439">
    <property type="entry name" value="ABC_transporter-like_ATP-bd"/>
</dbReference>
<evidence type="ECO:0000256" key="3">
    <source>
        <dbReference type="ARBA" id="ARBA00022840"/>
    </source>
</evidence>
<dbReference type="Proteomes" id="UP001432222">
    <property type="component" value="Chromosome"/>
</dbReference>
<name>A0ABZ1U4X0_9ACTN</name>
<dbReference type="InterPro" id="IPR027417">
    <property type="entry name" value="P-loop_NTPase"/>
</dbReference>
<evidence type="ECO:0000256" key="1">
    <source>
        <dbReference type="ARBA" id="ARBA00022448"/>
    </source>
</evidence>
<feature type="domain" description="ABC transporter" evidence="5">
    <location>
        <begin position="6"/>
        <end position="232"/>
    </location>
</feature>
<evidence type="ECO:0000313" key="6">
    <source>
        <dbReference type="EMBL" id="WUQ85605.1"/>
    </source>
</evidence>
<dbReference type="PANTHER" id="PTHR42939">
    <property type="entry name" value="ABC TRANSPORTER ATP-BINDING PROTEIN ALBC-RELATED"/>
    <property type="match status" value="1"/>
</dbReference>
<keyword evidence="1" id="KW-0813">Transport</keyword>